<dbReference type="RefSeq" id="XP_046587266.1">
    <property type="nucleotide sequence ID" value="XM_046731310.1"/>
</dbReference>
<feature type="region of interest" description="Disordered" evidence="1">
    <location>
        <begin position="539"/>
        <end position="564"/>
    </location>
</feature>
<evidence type="ECO:0000313" key="3">
    <source>
        <dbReference type="RefSeq" id="XP_046587266.1"/>
    </source>
</evidence>
<keyword evidence="2" id="KW-1185">Reference proteome</keyword>
<gene>
    <name evidence="3" type="primary">LOC124292873</name>
</gene>
<organism evidence="2 3">
    <name type="scientific">Neodiprion lecontei</name>
    <name type="common">Redheaded pine sawfly</name>
    <dbReference type="NCBI Taxonomy" id="441921"/>
    <lineage>
        <taxon>Eukaryota</taxon>
        <taxon>Metazoa</taxon>
        <taxon>Ecdysozoa</taxon>
        <taxon>Arthropoda</taxon>
        <taxon>Hexapoda</taxon>
        <taxon>Insecta</taxon>
        <taxon>Pterygota</taxon>
        <taxon>Neoptera</taxon>
        <taxon>Endopterygota</taxon>
        <taxon>Hymenoptera</taxon>
        <taxon>Tenthredinoidea</taxon>
        <taxon>Diprionidae</taxon>
        <taxon>Diprioninae</taxon>
        <taxon>Neodiprion</taxon>
    </lineage>
</organism>
<sequence>MTRSSMNSEIVYDIKVVDSPVVATLVAQKCLPDIGVPLCDENLKWIAKSQLDEAPRGESSSVVVEKPADVATVVESKPVDFWKGPSNPHYNNGETHSQKPQKPAIIQTVVDYINRPNYVQTDEKPEIKPVIVVEPTSAPGLFAAIDTFFRPNGSSWFNVFYKPPADKPQAGEKPGLIAGLFQVPAIPSLQEFFYKPENDISNNQGLLGLLALAGGQNNAPGVGPPTEKPGIFGGLFPSPSKPAGLEKPTKPSLLGGFGNIFNQPTSKPLVIERPDEKPLVVEKPVYVVEQPVTQGFMNIFQKPSKPISLDKPEELEIIKEPTYILQKPTERPTLFGSGLLGNWNIFSKPATEEEKPVHTSETVIVEKPVPGIIVEEKPVHIAETIIEEKPVSTVIVEEKPAIFSGLVVENKPVPFYGVTVNKVPVAPNKPIVEVTSTAVAGATSSHSTAVAESSATVTSSQGSSTSVVEVTASANAVATTSNGASVTTVESSTVSEIVVTSNRPTYGGYWKTGEGHEGEITDLVQTEDGWDELDAIEESLRTKSDIESDTGVEEEEVKNEAPEK</sequence>
<evidence type="ECO:0000256" key="1">
    <source>
        <dbReference type="SAM" id="MobiDB-lite"/>
    </source>
</evidence>
<dbReference type="Proteomes" id="UP000829291">
    <property type="component" value="Chromosome 2"/>
</dbReference>
<accession>A0ABM3FGX1</accession>
<proteinExistence type="predicted"/>
<reference evidence="3" key="1">
    <citation type="submission" date="2025-08" db="UniProtKB">
        <authorList>
            <consortium name="RefSeq"/>
        </authorList>
    </citation>
    <scope>IDENTIFICATION</scope>
    <source>
        <tissue evidence="3">Thorax and Abdomen</tissue>
    </source>
</reference>
<name>A0ABM3FGX1_NEOLC</name>
<feature type="compositionally biased region" description="Acidic residues" evidence="1">
    <location>
        <begin position="547"/>
        <end position="557"/>
    </location>
</feature>
<evidence type="ECO:0000313" key="2">
    <source>
        <dbReference type="Proteomes" id="UP000829291"/>
    </source>
</evidence>
<protein>
    <submittedName>
        <fullName evidence="3">Uncharacterized protein LOC124292873</fullName>
    </submittedName>
</protein>
<dbReference type="GeneID" id="124292873"/>